<dbReference type="InterPro" id="IPR006571">
    <property type="entry name" value="TLDc_dom"/>
</dbReference>
<dbReference type="CDD" id="cd00882">
    <property type="entry name" value="Ras_like_GTPase"/>
    <property type="match status" value="1"/>
</dbReference>
<sequence length="473" mass="52377">MAAKNKNTTLTKEHRTQLLQWIGRATGKFELIYSAKRDGGQLNAATFHQKCNGRSPTVTVATNNAGYIFGGYTAMPWHQNGNYSNDPAAFLFRLNEANVYSPKKSNCCTTVNGILGNGQYGPTFGGGNDWYPFSGTIGSSGTYWQGNGAFKLGHSYAGLTTQEFSGNNQCYTDFEVYEILDVKIEETPWRKGISWQNKDRDILIKSIQHYRPVEEMNLRHANILLIGQIGSGKSSFYNTLQSIFKGYVVNKAISGSGAHSITTKFRKYDIRSENGPLSIKLCDTMGLEEEGGLNVIDFPYILDGNIPDRFQFNPAARVTPRVGGFIKDPTLATMIHCVTFVIDVNTVSMMSEKMMAKLKAIQELVNERGIPLLVLMTKIDQVCGDVEQDTSVALRSTSVHDMVKLVSDKFGVPSSSVLPVRNYESQIELDVSADILSLVALRQILRAADGYFEEQADLLAEENISCMNIKPDK</sequence>
<evidence type="ECO:0000313" key="4">
    <source>
        <dbReference type="Proteomes" id="UP000749559"/>
    </source>
</evidence>
<proteinExistence type="inferred from homology"/>
<dbReference type="PANTHER" id="PTHR14241:SF32">
    <property type="entry name" value="VWFA DOMAIN-CONTAINING PROTEIN-RELATED"/>
    <property type="match status" value="1"/>
</dbReference>
<keyword evidence="4" id="KW-1185">Reference proteome</keyword>
<evidence type="ECO:0000259" key="2">
    <source>
        <dbReference type="PROSITE" id="PS51886"/>
    </source>
</evidence>
<dbReference type="EMBL" id="CAIIXF020000008">
    <property type="protein sequence ID" value="CAH1792351.1"/>
    <property type="molecule type" value="Genomic_DNA"/>
</dbReference>
<dbReference type="PROSITE" id="PS51886">
    <property type="entry name" value="TLDC"/>
    <property type="match status" value="1"/>
</dbReference>
<dbReference type="AlphaFoldDB" id="A0A8S4PGP7"/>
<comment type="similarity">
    <text evidence="1">Belongs to the IFI44 family.</text>
</comment>
<gene>
    <name evidence="3" type="ORF">OFUS_LOCUS17322</name>
</gene>
<dbReference type="Pfam" id="PF07534">
    <property type="entry name" value="TLD"/>
    <property type="match status" value="1"/>
</dbReference>
<evidence type="ECO:0000256" key="1">
    <source>
        <dbReference type="ARBA" id="ARBA00009243"/>
    </source>
</evidence>
<accession>A0A8S4PGP7</accession>
<dbReference type="SMART" id="SM00584">
    <property type="entry name" value="TLDc"/>
    <property type="match status" value="1"/>
</dbReference>
<dbReference type="OrthoDB" id="9984961at2759"/>
<feature type="domain" description="TLDc" evidence="2">
    <location>
        <begin position="4"/>
        <end position="188"/>
    </location>
</feature>
<comment type="caution">
    <text evidence="3">The sequence shown here is derived from an EMBL/GenBank/DDBJ whole genome shotgun (WGS) entry which is preliminary data.</text>
</comment>
<dbReference type="Proteomes" id="UP000749559">
    <property type="component" value="Unassembled WGS sequence"/>
</dbReference>
<reference evidence="3" key="1">
    <citation type="submission" date="2022-03" db="EMBL/GenBank/DDBJ databases">
        <authorList>
            <person name="Martin C."/>
        </authorList>
    </citation>
    <scope>NUCLEOTIDE SEQUENCE</scope>
</reference>
<organism evidence="3 4">
    <name type="scientific">Owenia fusiformis</name>
    <name type="common">Polychaete worm</name>
    <dbReference type="NCBI Taxonomy" id="6347"/>
    <lineage>
        <taxon>Eukaryota</taxon>
        <taxon>Metazoa</taxon>
        <taxon>Spiralia</taxon>
        <taxon>Lophotrochozoa</taxon>
        <taxon>Annelida</taxon>
        <taxon>Polychaeta</taxon>
        <taxon>Sedentaria</taxon>
        <taxon>Canalipalpata</taxon>
        <taxon>Sabellida</taxon>
        <taxon>Oweniida</taxon>
        <taxon>Oweniidae</taxon>
        <taxon>Owenia</taxon>
    </lineage>
</organism>
<protein>
    <recommendedName>
        <fullName evidence="2">TLDc domain-containing protein</fullName>
    </recommendedName>
</protein>
<dbReference type="Gene3D" id="3.40.50.300">
    <property type="entry name" value="P-loop containing nucleotide triphosphate hydrolases"/>
    <property type="match status" value="1"/>
</dbReference>
<dbReference type="SUPFAM" id="SSF52540">
    <property type="entry name" value="P-loop containing nucleoside triphosphate hydrolases"/>
    <property type="match status" value="1"/>
</dbReference>
<dbReference type="PANTHER" id="PTHR14241">
    <property type="entry name" value="INTERFERON-INDUCED PROTEIN 44"/>
    <property type="match status" value="1"/>
</dbReference>
<evidence type="ECO:0000313" key="3">
    <source>
        <dbReference type="EMBL" id="CAH1792351.1"/>
    </source>
</evidence>
<dbReference type="InterPro" id="IPR027417">
    <property type="entry name" value="P-loop_NTPase"/>
</dbReference>
<name>A0A8S4PGP7_OWEFU</name>